<proteinExistence type="predicted"/>
<name>K0DZY8_9BURK</name>
<gene>
    <name evidence="1" type="ORF">BUPH_08252</name>
</gene>
<dbReference type="EMBL" id="CP003865">
    <property type="protein sequence ID" value="AFT90147.1"/>
    <property type="molecule type" value="Genomic_DNA"/>
</dbReference>
<sequence>MVLFGGFTYQGEQQQFFGDTWEWDGTDWTQQEETGPSSRSIPCMTFDSVRGRTVLFGGIRLEATDADVNLGDTLE</sequence>
<evidence type="ECO:0000313" key="1">
    <source>
        <dbReference type="EMBL" id="AFT90147.1"/>
    </source>
</evidence>
<dbReference type="KEGG" id="bpx:BUPH_08252"/>
<protein>
    <submittedName>
        <fullName evidence="1">Uncharacterized protein</fullName>
    </submittedName>
</protein>
<keyword evidence="1" id="KW-0614">Plasmid</keyword>
<reference evidence="1 2" key="1">
    <citation type="journal article" date="2012" name="J. Bacteriol.">
        <title>Complete Genome Sequence of Burkholderia phenoliruptrix BR3459a (CLA1), a Heat-Tolerant, Nitrogen-Fixing Symbiont of Mimosa flocculosa.</title>
        <authorList>
            <person name="de Oliveira Cunha C."/>
            <person name="Goda Zuleta L.F."/>
            <person name="Paula de Almeida L.G."/>
            <person name="Prioli Ciapina L."/>
            <person name="Lustrino Borges W."/>
            <person name="Pitard R.M."/>
            <person name="Baldani J.I."/>
            <person name="Straliotto R."/>
            <person name="de Faria S.M."/>
            <person name="Hungria M."/>
            <person name="Sousa Cavada B."/>
            <person name="Mercante F.M."/>
            <person name="Ribeiro de Vasconcelos A.T."/>
        </authorList>
    </citation>
    <scope>NUCLEOTIDE SEQUENCE [LARGE SCALE GENOMIC DNA]</scope>
    <source>
        <strain evidence="1 2">BR3459a</strain>
        <plasmid evidence="1 2">pSYMBR3459</plasmid>
    </source>
</reference>
<dbReference type="SUPFAM" id="SSF50965">
    <property type="entry name" value="Galactose oxidase, central domain"/>
    <property type="match status" value="1"/>
</dbReference>
<geneLocation type="plasmid" evidence="1 2">
    <name>pSYMBR3459</name>
</geneLocation>
<organism evidence="1 2">
    <name type="scientific">Paraburkholderia phenoliruptrix BR3459a</name>
    <dbReference type="NCBI Taxonomy" id="1229205"/>
    <lineage>
        <taxon>Bacteria</taxon>
        <taxon>Pseudomonadati</taxon>
        <taxon>Pseudomonadota</taxon>
        <taxon>Betaproteobacteria</taxon>
        <taxon>Burkholderiales</taxon>
        <taxon>Burkholderiaceae</taxon>
        <taxon>Paraburkholderia</taxon>
    </lineage>
</organism>
<dbReference type="PATRIC" id="fig|1229205.11.peg.6856"/>
<dbReference type="HOGENOM" id="CLU_2664045_0_0_4"/>
<dbReference type="Proteomes" id="UP000010105">
    <property type="component" value="Plasmid pSYMBR3459"/>
</dbReference>
<accession>K0DZY8</accession>
<dbReference type="InterPro" id="IPR011043">
    <property type="entry name" value="Gal_Oxase/kelch_b-propeller"/>
</dbReference>
<evidence type="ECO:0000313" key="2">
    <source>
        <dbReference type="Proteomes" id="UP000010105"/>
    </source>
</evidence>
<dbReference type="AlphaFoldDB" id="K0DZY8"/>